<comment type="caution">
    <text evidence="3">The sequence shown here is derived from an EMBL/GenBank/DDBJ whole genome shotgun (WGS) entry which is preliminary data.</text>
</comment>
<keyword evidence="4" id="KW-1185">Reference proteome</keyword>
<protein>
    <submittedName>
        <fullName evidence="3">DUF4129 domain-containing protein</fullName>
    </submittedName>
</protein>
<evidence type="ECO:0000313" key="4">
    <source>
        <dbReference type="Proteomes" id="UP001596072"/>
    </source>
</evidence>
<evidence type="ECO:0000313" key="3">
    <source>
        <dbReference type="EMBL" id="MFC5728732.1"/>
    </source>
</evidence>
<dbReference type="InterPro" id="IPR025403">
    <property type="entry name" value="TgpA-like_C"/>
</dbReference>
<accession>A0ABW0ZEH3</accession>
<reference evidence="4" key="1">
    <citation type="journal article" date="2019" name="Int. J. Syst. Evol. Microbiol.">
        <title>The Global Catalogue of Microorganisms (GCM) 10K type strain sequencing project: providing services to taxonomists for standard genome sequencing and annotation.</title>
        <authorList>
            <consortium name="The Broad Institute Genomics Platform"/>
            <consortium name="The Broad Institute Genome Sequencing Center for Infectious Disease"/>
            <person name="Wu L."/>
            <person name="Ma J."/>
        </authorList>
    </citation>
    <scope>NUCLEOTIDE SEQUENCE [LARGE SCALE GENOMIC DNA]</scope>
    <source>
        <strain evidence="4">YIM 94188</strain>
    </source>
</reference>
<keyword evidence="1" id="KW-0472">Membrane</keyword>
<organism evidence="3 4">
    <name type="scientific">Nocardioides vastitatis</name>
    <dbReference type="NCBI Taxonomy" id="2568655"/>
    <lineage>
        <taxon>Bacteria</taxon>
        <taxon>Bacillati</taxon>
        <taxon>Actinomycetota</taxon>
        <taxon>Actinomycetes</taxon>
        <taxon>Propionibacteriales</taxon>
        <taxon>Nocardioidaceae</taxon>
        <taxon>Nocardioides</taxon>
    </lineage>
</organism>
<sequence length="214" mass="22588">MNGPAVLPALALRVEPPLDPDGDEARSLLGRELARPEYYDADILDRIIDWLARLIDGSVGAAESSPPVAVAAAIVVAMLLAAGILLLITQARATARGDRAAAPALTGEAITAAELRARAEAALAAGDHVTALLDAFRATAVRQVERARIDDLPQATAHELARVLAAEFPTHGGRIDRSADLFDQVLYGDRPATREQATEVLALDDLLAGRAVRR</sequence>
<dbReference type="Proteomes" id="UP001596072">
    <property type="component" value="Unassembled WGS sequence"/>
</dbReference>
<evidence type="ECO:0000259" key="2">
    <source>
        <dbReference type="Pfam" id="PF13559"/>
    </source>
</evidence>
<name>A0ABW0ZEH3_9ACTN</name>
<proteinExistence type="predicted"/>
<dbReference type="EMBL" id="JBHSNS010000002">
    <property type="protein sequence ID" value="MFC5728732.1"/>
    <property type="molecule type" value="Genomic_DNA"/>
</dbReference>
<keyword evidence="1" id="KW-0812">Transmembrane</keyword>
<keyword evidence="1" id="KW-1133">Transmembrane helix</keyword>
<dbReference type="Pfam" id="PF13559">
    <property type="entry name" value="DUF4129"/>
    <property type="match status" value="1"/>
</dbReference>
<gene>
    <name evidence="3" type="ORF">ACFPQB_07365</name>
</gene>
<feature type="transmembrane region" description="Helical" evidence="1">
    <location>
        <begin position="68"/>
        <end position="89"/>
    </location>
</feature>
<evidence type="ECO:0000256" key="1">
    <source>
        <dbReference type="SAM" id="Phobius"/>
    </source>
</evidence>
<feature type="domain" description="Protein-glutamine gamma-glutamyltransferase-like C-terminal" evidence="2">
    <location>
        <begin position="140"/>
        <end position="204"/>
    </location>
</feature>
<dbReference type="RefSeq" id="WP_378526992.1">
    <property type="nucleotide sequence ID" value="NZ_JBHSNS010000002.1"/>
</dbReference>